<organism evidence="2 3">
    <name type="scientific">Vibrio sinaloensis DSM 21326</name>
    <dbReference type="NCBI Taxonomy" id="945550"/>
    <lineage>
        <taxon>Bacteria</taxon>
        <taxon>Pseudomonadati</taxon>
        <taxon>Pseudomonadota</taxon>
        <taxon>Gammaproteobacteria</taxon>
        <taxon>Vibrionales</taxon>
        <taxon>Vibrionaceae</taxon>
        <taxon>Vibrio</taxon>
        <taxon>Vibrio oreintalis group</taxon>
    </lineage>
</organism>
<sequence>MMAKLVVATDKARIKPIAFATVFVTEFFTLLNTYSPYNE</sequence>
<keyword evidence="1" id="KW-0812">Transmembrane</keyword>
<dbReference type="Proteomes" id="UP000006228">
    <property type="component" value="Unassembled WGS sequence"/>
</dbReference>
<gene>
    <name evidence="2" type="ORF">VISI1226_21209</name>
</gene>
<keyword evidence="1" id="KW-1133">Transmembrane helix</keyword>
<keyword evidence="1" id="KW-0472">Membrane</keyword>
<dbReference type="AlphaFoldDB" id="E8MAI9"/>
<proteinExistence type="predicted"/>
<reference evidence="2 3" key="1">
    <citation type="journal article" date="2012" name="Int. J. Syst. Evol. Microbiol.">
        <title>Vibrio caribbeanicus sp. nov., isolated from the marine sponge Scleritoderma cyanea.</title>
        <authorList>
            <person name="Hoffmann M."/>
            <person name="Monday S.R."/>
            <person name="Allard M.W."/>
            <person name="Strain E.A."/>
            <person name="Whittaker P."/>
            <person name="Naum M."/>
            <person name="McCarthy P.J."/>
            <person name="Lopez J.V."/>
            <person name="Fischer M."/>
            <person name="Brown E.W."/>
        </authorList>
    </citation>
    <scope>NUCLEOTIDE SEQUENCE [LARGE SCALE GENOMIC DNA]</scope>
    <source>
        <strain evidence="3">DSMZ 21326</strain>
    </source>
</reference>
<evidence type="ECO:0000256" key="1">
    <source>
        <dbReference type="SAM" id="Phobius"/>
    </source>
</evidence>
<protein>
    <submittedName>
        <fullName evidence="2">Uncharacterized protein</fullName>
    </submittedName>
</protein>
<accession>E8MAI9</accession>
<dbReference type="EMBL" id="AEVT01000094">
    <property type="protein sequence ID" value="EGA68964.1"/>
    <property type="molecule type" value="Genomic_DNA"/>
</dbReference>
<feature type="transmembrane region" description="Helical" evidence="1">
    <location>
        <begin position="12"/>
        <end position="31"/>
    </location>
</feature>
<comment type="caution">
    <text evidence="2">The sequence shown here is derived from an EMBL/GenBank/DDBJ whole genome shotgun (WGS) entry which is preliminary data.</text>
</comment>
<evidence type="ECO:0000313" key="3">
    <source>
        <dbReference type="Proteomes" id="UP000006228"/>
    </source>
</evidence>
<name>E8MAI9_PHOS4</name>
<evidence type="ECO:0000313" key="2">
    <source>
        <dbReference type="EMBL" id="EGA68964.1"/>
    </source>
</evidence>